<evidence type="ECO:0000256" key="4">
    <source>
        <dbReference type="ARBA" id="ARBA00023136"/>
    </source>
</evidence>
<accession>I4DLL0</accession>
<evidence type="ECO:0000313" key="8">
    <source>
        <dbReference type="EMBL" id="BAM18800.1"/>
    </source>
</evidence>
<dbReference type="AlphaFoldDB" id="I4DLL0"/>
<evidence type="ECO:0000256" key="3">
    <source>
        <dbReference type="ARBA" id="ARBA00022989"/>
    </source>
</evidence>
<feature type="transmembrane region" description="Helical" evidence="7">
    <location>
        <begin position="24"/>
        <end position="46"/>
    </location>
</feature>
<reference evidence="8" key="1">
    <citation type="journal article" date="2012" name="BMC Biol.">
        <title>Comprehensive microarray-based analysis for stage-specific larval camouflage pattern-associated genes in the swallowtail butterfly, Papilio xuthus.</title>
        <authorList>
            <person name="Futahashi R."/>
            <person name="Shirataki H."/>
            <person name="Narita T."/>
            <person name="Mita K."/>
            <person name="Fujiwara H."/>
        </authorList>
    </citation>
    <scope>NUCLEOTIDE SEQUENCE</scope>
    <source>
        <tissue evidence="8">Epidermis</tissue>
    </source>
</reference>
<proteinExistence type="evidence at transcript level"/>
<sequence length="119" mass="13537">MADNSEGPLIPAHTKRVALVLANLFLYSVAMFTLPFIAFFGIRHILTDVYPMDTFPRTAWSVFGAVVVVNTIIFIFAYKAYYEKEYDEHGNEIDQHSYPINKLPTASESDKTTLNLKKD</sequence>
<evidence type="ECO:0000256" key="5">
    <source>
        <dbReference type="ARBA" id="ARBA00023329"/>
    </source>
</evidence>
<keyword evidence="5" id="KW-0968">Cytoplasmic vesicle</keyword>
<evidence type="ECO:0000256" key="1">
    <source>
        <dbReference type="ARBA" id="ARBA00022692"/>
    </source>
</evidence>
<evidence type="ECO:0008006" key="9">
    <source>
        <dbReference type="Google" id="ProtNLM"/>
    </source>
</evidence>
<name>I4DLL0_PAPXU</name>
<dbReference type="PANTHER" id="PTHR31792:SF3">
    <property type="entry name" value="VACUOLAR ATPASE ASSEMBLY INTEGRAL MEMBRANE PROTEIN VMA21"/>
    <property type="match status" value="1"/>
</dbReference>
<dbReference type="EMBL" id="AK402178">
    <property type="protein sequence ID" value="BAM18800.1"/>
    <property type="molecule type" value="mRNA"/>
</dbReference>
<dbReference type="Pfam" id="PF09446">
    <property type="entry name" value="VMA21"/>
    <property type="match status" value="1"/>
</dbReference>
<feature type="region of interest" description="Disordered" evidence="6">
    <location>
        <begin position="97"/>
        <end position="119"/>
    </location>
</feature>
<keyword evidence="3 7" id="KW-1133">Transmembrane helix</keyword>
<dbReference type="GO" id="GO:0031410">
    <property type="term" value="C:cytoplasmic vesicle"/>
    <property type="evidence" value="ECO:0007669"/>
    <property type="project" value="UniProtKB-KW"/>
</dbReference>
<keyword evidence="1 7" id="KW-0812">Transmembrane</keyword>
<evidence type="ECO:0000256" key="6">
    <source>
        <dbReference type="SAM" id="MobiDB-lite"/>
    </source>
</evidence>
<feature type="compositionally biased region" description="Basic and acidic residues" evidence="6">
    <location>
        <begin position="108"/>
        <end position="119"/>
    </location>
</feature>
<dbReference type="PANTHER" id="PTHR31792">
    <property type="entry name" value="VACUOLAR ATPASE ASSEMBLY INTEGRAL MEMBRANE PROTEIN VMA21"/>
    <property type="match status" value="1"/>
</dbReference>
<protein>
    <recommendedName>
        <fullName evidence="9">Vacuolar ATPase assembly integral membrane protein VMA21 homolog</fullName>
    </recommendedName>
</protein>
<keyword evidence="2" id="KW-0256">Endoplasmic reticulum</keyword>
<evidence type="ECO:0000256" key="7">
    <source>
        <dbReference type="SAM" id="Phobius"/>
    </source>
</evidence>
<feature type="transmembrane region" description="Helical" evidence="7">
    <location>
        <begin position="58"/>
        <end position="78"/>
    </location>
</feature>
<organism evidence="8">
    <name type="scientific">Papilio xuthus</name>
    <name type="common">Asian swallowtail butterfly</name>
    <dbReference type="NCBI Taxonomy" id="66420"/>
    <lineage>
        <taxon>Eukaryota</taxon>
        <taxon>Metazoa</taxon>
        <taxon>Ecdysozoa</taxon>
        <taxon>Arthropoda</taxon>
        <taxon>Hexapoda</taxon>
        <taxon>Insecta</taxon>
        <taxon>Pterygota</taxon>
        <taxon>Neoptera</taxon>
        <taxon>Endopterygota</taxon>
        <taxon>Lepidoptera</taxon>
        <taxon>Glossata</taxon>
        <taxon>Ditrysia</taxon>
        <taxon>Papilionoidea</taxon>
        <taxon>Papilionidae</taxon>
        <taxon>Papilioninae</taxon>
        <taxon>Papilio</taxon>
    </lineage>
</organism>
<dbReference type="InterPro" id="IPR019013">
    <property type="entry name" value="Vma21"/>
</dbReference>
<keyword evidence="4 7" id="KW-0472">Membrane</keyword>
<evidence type="ECO:0000256" key="2">
    <source>
        <dbReference type="ARBA" id="ARBA00022824"/>
    </source>
</evidence>
<dbReference type="GO" id="GO:0070072">
    <property type="term" value="P:vacuolar proton-transporting V-type ATPase complex assembly"/>
    <property type="evidence" value="ECO:0007669"/>
    <property type="project" value="InterPro"/>
</dbReference>
<dbReference type="GO" id="GO:0005789">
    <property type="term" value="C:endoplasmic reticulum membrane"/>
    <property type="evidence" value="ECO:0007669"/>
    <property type="project" value="TreeGrafter"/>
</dbReference>